<dbReference type="Proteomes" id="UP000475214">
    <property type="component" value="Unassembled WGS sequence"/>
</dbReference>
<evidence type="ECO:0000256" key="1">
    <source>
        <dbReference type="ARBA" id="ARBA00001412"/>
    </source>
</evidence>
<protein>
    <recommendedName>
        <fullName evidence="3 6">Beta-galactosidase</fullName>
        <shortName evidence="6">Beta-gal</shortName>
        <ecNumber evidence="3 6">3.2.1.23</ecNumber>
    </recommendedName>
</protein>
<comment type="caution">
    <text evidence="12">The sequence shown here is derived from an EMBL/GenBank/DDBJ whole genome shotgun (WGS) entry which is preliminary data.</text>
</comment>
<dbReference type="AlphaFoldDB" id="A0A6L9S7Y9"/>
<feature type="domain" description="Glycoside hydrolase family 42 N-terminal" evidence="9">
    <location>
        <begin position="18"/>
        <end position="387"/>
    </location>
</feature>
<dbReference type="InterPro" id="IPR003476">
    <property type="entry name" value="Glyco_hydro_42"/>
</dbReference>
<evidence type="ECO:0000259" key="10">
    <source>
        <dbReference type="Pfam" id="PF08532"/>
    </source>
</evidence>
<proteinExistence type="inferred from homology"/>
<feature type="binding site" evidence="8">
    <location>
        <position position="153"/>
    </location>
    <ligand>
        <name>substrate</name>
    </ligand>
</feature>
<dbReference type="GO" id="GO:0009341">
    <property type="term" value="C:beta-galactosidase complex"/>
    <property type="evidence" value="ECO:0007669"/>
    <property type="project" value="InterPro"/>
</dbReference>
<dbReference type="Gene3D" id="3.20.20.80">
    <property type="entry name" value="Glycosidases"/>
    <property type="match status" value="1"/>
</dbReference>
<dbReference type="InterPro" id="IPR013529">
    <property type="entry name" value="Glyco_hydro_42_N"/>
</dbReference>
<feature type="active site" description="Nucleophile" evidence="7">
    <location>
        <position position="310"/>
    </location>
</feature>
<evidence type="ECO:0000313" key="12">
    <source>
        <dbReference type="EMBL" id="NEE01113.1"/>
    </source>
</evidence>
<evidence type="ECO:0000256" key="3">
    <source>
        <dbReference type="ARBA" id="ARBA00012756"/>
    </source>
</evidence>
<dbReference type="EC" id="3.2.1.23" evidence="3 6"/>
<dbReference type="PANTHER" id="PTHR36447">
    <property type="entry name" value="BETA-GALACTOSIDASE GANA"/>
    <property type="match status" value="1"/>
</dbReference>
<sequence length="684" mass="74425">MTDGSVWPTGRRIGYGGDYNPEQWPRATWDEDMVLMREAGVNFVSVGIFSWALLEPREGAYDFAWLDDLLDLLHGNGVAVDLATPTASPPAWFFAAHPEARIVTRDGTTLGFGSRGMASPSSTAYRAAAVRVASALAERYADHPAVVMWHVHNEYGAPVGEDYSDAAVQAFRAWLKDRYGTLDALNEAWGTTFWGQVYADWEHVGAPAATPTVANPAQRLDFARFTDHQLRACYIAERDAIRVHARQPVTTNFMANECPTTDLWAWAREVDIVSNDHYLTAADERGHVGLALAADLTRSVAGGRPWILMEHSTSAVNWQPRNVAKRSGEMARNSLAHLARGADVIGFFQWRASRQGAEKFHSAMLPHAGTGTRLWREVRDLGRDVARLAEVQGSTVAADVAVLWDTESFWAQDLEWRPSVDVRHRERIRAYYERLWRDGVTVDFAHPSADLSRYRLVVAPASYLMTEASADNLRRYVASGGTLLVSFFSAVVDEHDAVHPGGYGAPLRDVLGVLVHEFLPLRAATSTRVTWPDGPLGDAGEVAADTWQEDLALEGADVVATHRDGPAAGGPAITRHRFGAGTAWYVSTRLDIDALAPVLGAVYRDAGVQPPDLPDDVEVVVRHGRDADYVVAINHTDDDAKVGIGDGVELLSGEPVAEHLDLGAGGVAVVRTSASGPLGGGRHA</sequence>
<dbReference type="CDD" id="cd03143">
    <property type="entry name" value="A4_beta-galactosidase_middle_domain"/>
    <property type="match status" value="1"/>
</dbReference>
<evidence type="ECO:0000259" key="9">
    <source>
        <dbReference type="Pfam" id="PF02449"/>
    </source>
</evidence>
<evidence type="ECO:0000256" key="8">
    <source>
        <dbReference type="PIRSR" id="PIRSR001084-2"/>
    </source>
</evidence>
<evidence type="ECO:0000256" key="5">
    <source>
        <dbReference type="ARBA" id="ARBA00023295"/>
    </source>
</evidence>
<keyword evidence="4 6" id="KW-0378">Hydrolase</keyword>
<dbReference type="Gene3D" id="2.60.40.1180">
    <property type="entry name" value="Golgi alpha-mannosidase II"/>
    <property type="match status" value="1"/>
</dbReference>
<dbReference type="RefSeq" id="WP_163738159.1">
    <property type="nucleotide sequence ID" value="NZ_JAAGOA010000008.1"/>
</dbReference>
<comment type="similarity">
    <text evidence="2 6">Belongs to the glycosyl hydrolase 42 family.</text>
</comment>
<dbReference type="InterPro" id="IPR013780">
    <property type="entry name" value="Glyco_hydro_b"/>
</dbReference>
<evidence type="ECO:0000259" key="11">
    <source>
        <dbReference type="Pfam" id="PF08533"/>
    </source>
</evidence>
<feature type="binding site" evidence="8">
    <location>
        <position position="318"/>
    </location>
    <ligand>
        <name>substrate</name>
    </ligand>
</feature>
<evidence type="ECO:0000256" key="4">
    <source>
        <dbReference type="ARBA" id="ARBA00022801"/>
    </source>
</evidence>
<keyword evidence="13" id="KW-1185">Reference proteome</keyword>
<dbReference type="SUPFAM" id="SSF52317">
    <property type="entry name" value="Class I glutamine amidotransferase-like"/>
    <property type="match status" value="1"/>
</dbReference>
<feature type="domain" description="Beta-galactosidase C-terminal" evidence="11">
    <location>
        <begin position="616"/>
        <end position="671"/>
    </location>
</feature>
<dbReference type="InterPro" id="IPR013738">
    <property type="entry name" value="Beta_galactosidase_Trimer"/>
</dbReference>
<dbReference type="GO" id="GO:0004565">
    <property type="term" value="F:beta-galactosidase activity"/>
    <property type="evidence" value="ECO:0007669"/>
    <property type="project" value="UniProtKB-EC"/>
</dbReference>
<feature type="domain" description="Beta-galactosidase trimerisation" evidence="10">
    <location>
        <begin position="398"/>
        <end position="608"/>
    </location>
</feature>
<comment type="catalytic activity">
    <reaction evidence="1 6">
        <text>Hydrolysis of terminal non-reducing beta-D-galactose residues in beta-D-galactosides.</text>
        <dbReference type="EC" id="3.2.1.23"/>
    </reaction>
</comment>
<keyword evidence="5 6" id="KW-0326">Glycosidase</keyword>
<dbReference type="Pfam" id="PF08533">
    <property type="entry name" value="Glyco_hydro_42C"/>
    <property type="match status" value="1"/>
</dbReference>
<organism evidence="12 13">
    <name type="scientific">Phytoactinopolyspora halotolerans</name>
    <dbReference type="NCBI Taxonomy" id="1981512"/>
    <lineage>
        <taxon>Bacteria</taxon>
        <taxon>Bacillati</taxon>
        <taxon>Actinomycetota</taxon>
        <taxon>Actinomycetes</taxon>
        <taxon>Jiangellales</taxon>
        <taxon>Jiangellaceae</taxon>
        <taxon>Phytoactinopolyspora</taxon>
    </lineage>
</organism>
<dbReference type="InterPro" id="IPR029062">
    <property type="entry name" value="Class_I_gatase-like"/>
</dbReference>
<dbReference type="SUPFAM" id="SSF51445">
    <property type="entry name" value="(Trans)glycosidases"/>
    <property type="match status" value="1"/>
</dbReference>
<feature type="active site" description="Proton donor" evidence="7">
    <location>
        <position position="154"/>
    </location>
</feature>
<feature type="binding site" evidence="8">
    <location>
        <position position="115"/>
    </location>
    <ligand>
        <name>substrate</name>
    </ligand>
</feature>
<dbReference type="EMBL" id="JAAGOA010000008">
    <property type="protein sequence ID" value="NEE01113.1"/>
    <property type="molecule type" value="Genomic_DNA"/>
</dbReference>
<dbReference type="PIRSF" id="PIRSF001084">
    <property type="entry name" value="B-galactosidase"/>
    <property type="match status" value="1"/>
</dbReference>
<reference evidence="12 13" key="1">
    <citation type="submission" date="2020-02" db="EMBL/GenBank/DDBJ databases">
        <authorList>
            <person name="Li X.-J."/>
            <person name="Han X.-M."/>
        </authorList>
    </citation>
    <scope>NUCLEOTIDE SEQUENCE [LARGE SCALE GENOMIC DNA]</scope>
    <source>
        <strain evidence="12 13">CCTCC AB 2017055</strain>
    </source>
</reference>
<dbReference type="InterPro" id="IPR013739">
    <property type="entry name" value="Beta_galactosidase_C"/>
</dbReference>
<dbReference type="Pfam" id="PF08532">
    <property type="entry name" value="Glyco_hydro_42M"/>
    <property type="match status" value="1"/>
</dbReference>
<dbReference type="InterPro" id="IPR017853">
    <property type="entry name" value="GH"/>
</dbReference>
<accession>A0A6L9S7Y9</accession>
<evidence type="ECO:0000256" key="6">
    <source>
        <dbReference type="PIRNR" id="PIRNR001084"/>
    </source>
</evidence>
<name>A0A6L9S7Y9_9ACTN</name>
<evidence type="ECO:0000256" key="2">
    <source>
        <dbReference type="ARBA" id="ARBA00005940"/>
    </source>
</evidence>
<dbReference type="Pfam" id="PF02449">
    <property type="entry name" value="Glyco_hydro_42"/>
    <property type="match status" value="1"/>
</dbReference>
<evidence type="ECO:0000313" key="13">
    <source>
        <dbReference type="Proteomes" id="UP000475214"/>
    </source>
</evidence>
<gene>
    <name evidence="12" type="ORF">G1H10_13135</name>
</gene>
<dbReference type="PANTHER" id="PTHR36447:SF1">
    <property type="entry name" value="BETA-GALACTOSIDASE GANA"/>
    <property type="match status" value="1"/>
</dbReference>
<dbReference type="Gene3D" id="3.40.50.880">
    <property type="match status" value="1"/>
</dbReference>
<dbReference type="GO" id="GO:0006012">
    <property type="term" value="P:galactose metabolic process"/>
    <property type="evidence" value="ECO:0007669"/>
    <property type="project" value="InterPro"/>
</dbReference>
<evidence type="ECO:0000256" key="7">
    <source>
        <dbReference type="PIRSR" id="PIRSR001084-1"/>
    </source>
</evidence>